<dbReference type="EMBL" id="JACDZE010000001">
    <property type="protein sequence ID" value="MBA5629090.1"/>
    <property type="molecule type" value="Genomic_DNA"/>
</dbReference>
<accession>A0A838ZMP6</accession>
<dbReference type="CDD" id="cd02149">
    <property type="entry name" value="NfsB-like"/>
    <property type="match status" value="1"/>
</dbReference>
<keyword evidence="4" id="KW-0288">FMN</keyword>
<dbReference type="PANTHER" id="PTHR43673:SF2">
    <property type="entry name" value="NITROREDUCTASE"/>
    <property type="match status" value="1"/>
</dbReference>
<dbReference type="SUPFAM" id="SSF55469">
    <property type="entry name" value="FMN-dependent nitroreductase-like"/>
    <property type="match status" value="1"/>
</dbReference>
<keyword evidence="9" id="KW-1185">Reference proteome</keyword>
<dbReference type="AlphaFoldDB" id="A0A838ZMP6"/>
<dbReference type="GO" id="GO:0016491">
    <property type="term" value="F:oxidoreductase activity"/>
    <property type="evidence" value="ECO:0007669"/>
    <property type="project" value="UniProtKB-KW"/>
</dbReference>
<dbReference type="Proteomes" id="UP000552241">
    <property type="component" value="Unassembled WGS sequence"/>
</dbReference>
<dbReference type="InterPro" id="IPR033878">
    <property type="entry name" value="NfsB-like"/>
</dbReference>
<comment type="caution">
    <text evidence="8">The sequence shown here is derived from an EMBL/GenBank/DDBJ whole genome shotgun (WGS) entry which is preliminary data.</text>
</comment>
<evidence type="ECO:0000313" key="9">
    <source>
        <dbReference type="Proteomes" id="UP000552241"/>
    </source>
</evidence>
<dbReference type="Gene3D" id="3.40.109.10">
    <property type="entry name" value="NADH Oxidase"/>
    <property type="match status" value="1"/>
</dbReference>
<evidence type="ECO:0000256" key="1">
    <source>
        <dbReference type="ARBA" id="ARBA00001917"/>
    </source>
</evidence>
<reference evidence="8 9" key="1">
    <citation type="submission" date="2020-07" db="EMBL/GenBank/DDBJ databases">
        <title>Moheibacter lacus sp. nov., a member of the family Flavobacteriaceae isolated from freshwater lake sediment.</title>
        <authorList>
            <person name="Liu Y."/>
        </authorList>
    </citation>
    <scope>NUCLEOTIDE SEQUENCE [LARGE SCALE GENOMIC DNA]</scope>
    <source>
        <strain evidence="8 9">BDHS18</strain>
    </source>
</reference>
<keyword evidence="3" id="KW-0285">Flavoprotein</keyword>
<dbReference type="RefSeq" id="WP_182042656.1">
    <property type="nucleotide sequence ID" value="NZ_JACDZE010000001.1"/>
</dbReference>
<comment type="cofactor">
    <cofactor evidence="1">
        <name>FMN</name>
        <dbReference type="ChEBI" id="CHEBI:58210"/>
    </cofactor>
</comment>
<comment type="similarity">
    <text evidence="2">Belongs to the nitroreductase family.</text>
</comment>
<gene>
    <name evidence="8" type="ORF">HU137_04820</name>
</gene>
<keyword evidence="5" id="KW-0521">NADP</keyword>
<evidence type="ECO:0000256" key="6">
    <source>
        <dbReference type="ARBA" id="ARBA00023002"/>
    </source>
</evidence>
<dbReference type="InterPro" id="IPR029479">
    <property type="entry name" value="Nitroreductase"/>
</dbReference>
<evidence type="ECO:0000259" key="7">
    <source>
        <dbReference type="Pfam" id="PF00881"/>
    </source>
</evidence>
<keyword evidence="6" id="KW-0560">Oxidoreductase</keyword>
<evidence type="ECO:0000256" key="5">
    <source>
        <dbReference type="ARBA" id="ARBA00022857"/>
    </source>
</evidence>
<dbReference type="PANTHER" id="PTHR43673">
    <property type="entry name" value="NAD(P)H NITROREDUCTASE YDGI-RELATED"/>
    <property type="match status" value="1"/>
</dbReference>
<organism evidence="8 9">
    <name type="scientific">Moheibacter lacus</name>
    <dbReference type="NCBI Taxonomy" id="2745851"/>
    <lineage>
        <taxon>Bacteria</taxon>
        <taxon>Pseudomonadati</taxon>
        <taxon>Bacteroidota</taxon>
        <taxon>Flavobacteriia</taxon>
        <taxon>Flavobacteriales</taxon>
        <taxon>Weeksellaceae</taxon>
        <taxon>Moheibacter</taxon>
    </lineage>
</organism>
<evidence type="ECO:0000256" key="2">
    <source>
        <dbReference type="ARBA" id="ARBA00007118"/>
    </source>
</evidence>
<sequence>MSLLEDLNWRYATKKMNGEIVPQDKVDYILEAARLAPSSSGLQPYQLLVITDKALLEKIQSIANNQFQITDGSHLFVWAAWDGYSHQNISEVFDKTTTERGIPKETMDDYKTRLWGMYEPLGAEWHATHAAKQAYISFGLAIAAAAEQKVDATPMEGFDSEALDKLLGLPEKGLKSVVILPLGYRDETNDWLINLKKYRTPKEVFITEI</sequence>
<protein>
    <submittedName>
        <fullName evidence="8">NAD(P)H-dependent oxidoreductase</fullName>
    </submittedName>
</protein>
<dbReference type="InterPro" id="IPR000415">
    <property type="entry name" value="Nitroreductase-like"/>
</dbReference>
<evidence type="ECO:0000256" key="3">
    <source>
        <dbReference type="ARBA" id="ARBA00022630"/>
    </source>
</evidence>
<name>A0A838ZMP6_9FLAO</name>
<feature type="domain" description="Nitroreductase" evidence="7">
    <location>
        <begin position="8"/>
        <end position="184"/>
    </location>
</feature>
<evidence type="ECO:0000256" key="4">
    <source>
        <dbReference type="ARBA" id="ARBA00022643"/>
    </source>
</evidence>
<dbReference type="Pfam" id="PF00881">
    <property type="entry name" value="Nitroreductase"/>
    <property type="match status" value="1"/>
</dbReference>
<evidence type="ECO:0000313" key="8">
    <source>
        <dbReference type="EMBL" id="MBA5629090.1"/>
    </source>
</evidence>
<proteinExistence type="inferred from homology"/>